<dbReference type="GeneID" id="120112375"/>
<reference evidence="3" key="2">
    <citation type="submission" date="2025-08" db="UniProtKB">
        <authorList>
            <consortium name="RefSeq"/>
        </authorList>
    </citation>
    <scope>IDENTIFICATION</scope>
    <source>
        <tissue evidence="3">Young leaves</tissue>
    </source>
</reference>
<dbReference type="Proteomes" id="UP000228380">
    <property type="component" value="Chromosome 1"/>
</dbReference>
<feature type="compositionally biased region" description="Polar residues" evidence="1">
    <location>
        <begin position="124"/>
        <end position="135"/>
    </location>
</feature>
<reference evidence="2" key="1">
    <citation type="journal article" date="2019" name="Nat. Commun.">
        <title>Genome-wide association mapping of date palm fruit traits.</title>
        <authorList>
            <person name="Hazzouri K.M."/>
            <person name="Gros-Balthazard M."/>
            <person name="Flowers J.M."/>
            <person name="Copetti D."/>
            <person name="Lemansour A."/>
            <person name="Lebrun M."/>
            <person name="Masmoudi K."/>
            <person name="Ferrand S."/>
            <person name="Dhar M.I."/>
            <person name="Fresquez Z.A."/>
            <person name="Rosas U."/>
            <person name="Zhang J."/>
            <person name="Talag J."/>
            <person name="Lee S."/>
            <person name="Kudrna D."/>
            <person name="Powell R.F."/>
            <person name="Leitch I.J."/>
            <person name="Krueger R.R."/>
            <person name="Wing R.A."/>
            <person name="Amiri K.M.A."/>
            <person name="Purugganan M.D."/>
        </authorList>
    </citation>
    <scope>NUCLEOTIDE SEQUENCE [LARGE SCALE GENOMIC DNA]</scope>
    <source>
        <strain evidence="2">cv. Khalas</strain>
    </source>
</reference>
<dbReference type="RefSeq" id="XP_038987484.1">
    <property type="nucleotide sequence ID" value="XM_039131556.1"/>
</dbReference>
<feature type="compositionally biased region" description="Low complexity" evidence="1">
    <location>
        <begin position="89"/>
        <end position="99"/>
    </location>
</feature>
<sequence length="437" mass="43918">MGTETVEEACGLGKSAAAKKATENSGQEAGKGDGAGGEEPVYGPWLVTNRIGFRRAPVTKNRRKEVSEARAGNSVPTSPHLGPSGKGDGLSSPPSSSSPVDLEGWQKPTKVARRRTPEKDVSLGVSTGGPSQPVTESGLGAELGECPVGRANDLGQAAGGSNTGSGQGVGGPGPSPSKRARSPPRIKGCAMGGPSNPGGGSVSSVEKLGRSGAGFRRRSKSSPPPLVTERGRPPRREAVHRAGSFGPLLSGRAEKAGRRAAFVPFAAAETVAVGLSGTGADRVVECCNAAVRGGKVGGVAEEGAAGGESSKQRACQVNQALLQHMAREHSGVASEMGLRKMVTGESSYPRPVGGVNTEERGELTGGLVASMCANGDSACHLAQPGEGGDLHRMVAQLKAAAKGVVSAGLESGRASEEVVFHDCSPGTGGSDGLRGDQ</sequence>
<name>A0A8B9AVS4_PHODC</name>
<gene>
    <name evidence="3" type="primary">LOC120112375</name>
</gene>
<keyword evidence="2" id="KW-1185">Reference proteome</keyword>
<organism evidence="2 3">
    <name type="scientific">Phoenix dactylifera</name>
    <name type="common">Date palm</name>
    <dbReference type="NCBI Taxonomy" id="42345"/>
    <lineage>
        <taxon>Eukaryota</taxon>
        <taxon>Viridiplantae</taxon>
        <taxon>Streptophyta</taxon>
        <taxon>Embryophyta</taxon>
        <taxon>Tracheophyta</taxon>
        <taxon>Spermatophyta</taxon>
        <taxon>Magnoliopsida</taxon>
        <taxon>Liliopsida</taxon>
        <taxon>Arecaceae</taxon>
        <taxon>Coryphoideae</taxon>
        <taxon>Phoeniceae</taxon>
        <taxon>Phoenix</taxon>
    </lineage>
</organism>
<accession>A0A8B9AVS4</accession>
<evidence type="ECO:0000313" key="2">
    <source>
        <dbReference type="Proteomes" id="UP000228380"/>
    </source>
</evidence>
<evidence type="ECO:0000313" key="3">
    <source>
        <dbReference type="RefSeq" id="XP_038987484.1"/>
    </source>
</evidence>
<feature type="region of interest" description="Disordered" evidence="1">
    <location>
        <begin position="1"/>
        <end position="236"/>
    </location>
</feature>
<feature type="compositionally biased region" description="Gly residues" evidence="1">
    <location>
        <begin position="157"/>
        <end position="172"/>
    </location>
</feature>
<dbReference type="AlphaFoldDB" id="A0A8B9AVS4"/>
<evidence type="ECO:0000256" key="1">
    <source>
        <dbReference type="SAM" id="MobiDB-lite"/>
    </source>
</evidence>
<dbReference type="KEGG" id="pda:120112375"/>
<protein>
    <submittedName>
        <fullName evidence="3">Collagen alpha-2(I) chain-like</fullName>
    </submittedName>
</protein>
<proteinExistence type="predicted"/>